<evidence type="ECO:0000256" key="1">
    <source>
        <dbReference type="SAM" id="MobiDB-lite"/>
    </source>
</evidence>
<name>A0A2T7DAM4_9POAL</name>
<organism evidence="2 3">
    <name type="scientific">Panicum hallii var. hallii</name>
    <dbReference type="NCBI Taxonomy" id="1504633"/>
    <lineage>
        <taxon>Eukaryota</taxon>
        <taxon>Viridiplantae</taxon>
        <taxon>Streptophyta</taxon>
        <taxon>Embryophyta</taxon>
        <taxon>Tracheophyta</taxon>
        <taxon>Spermatophyta</taxon>
        <taxon>Magnoliopsida</taxon>
        <taxon>Liliopsida</taxon>
        <taxon>Poales</taxon>
        <taxon>Poaceae</taxon>
        <taxon>PACMAD clade</taxon>
        <taxon>Panicoideae</taxon>
        <taxon>Panicodae</taxon>
        <taxon>Paniceae</taxon>
        <taxon>Panicinae</taxon>
        <taxon>Panicum</taxon>
        <taxon>Panicum sect. Panicum</taxon>
    </lineage>
</organism>
<feature type="region of interest" description="Disordered" evidence="1">
    <location>
        <begin position="46"/>
        <end position="76"/>
    </location>
</feature>
<evidence type="ECO:0000313" key="2">
    <source>
        <dbReference type="EMBL" id="PUZ52607.1"/>
    </source>
</evidence>
<accession>A0A2T7DAM4</accession>
<dbReference type="Proteomes" id="UP000244336">
    <property type="component" value="Chromosome 6"/>
</dbReference>
<dbReference type="OrthoDB" id="10451643at2759"/>
<proteinExistence type="predicted"/>
<dbReference type="AlphaFoldDB" id="A0A2T7DAM4"/>
<dbReference type="EMBL" id="CM009754">
    <property type="protein sequence ID" value="PUZ52607.1"/>
    <property type="molecule type" value="Genomic_DNA"/>
</dbReference>
<dbReference type="Gramene" id="PUZ52607">
    <property type="protein sequence ID" value="PUZ52607"/>
    <property type="gene ID" value="GQ55_6G284400"/>
</dbReference>
<reference evidence="2 3" key="1">
    <citation type="submission" date="2018-04" db="EMBL/GenBank/DDBJ databases">
        <title>WGS assembly of Panicum hallii var. hallii HAL2.</title>
        <authorList>
            <person name="Lovell J."/>
            <person name="Jenkins J."/>
            <person name="Lowry D."/>
            <person name="Mamidi S."/>
            <person name="Sreedasyam A."/>
            <person name="Weng X."/>
            <person name="Barry K."/>
            <person name="Bonette J."/>
            <person name="Campitelli B."/>
            <person name="Daum C."/>
            <person name="Gordon S."/>
            <person name="Gould B."/>
            <person name="Lipzen A."/>
            <person name="MacQueen A."/>
            <person name="Palacio-Mejia J."/>
            <person name="Plott C."/>
            <person name="Shakirov E."/>
            <person name="Shu S."/>
            <person name="Yoshinaga Y."/>
            <person name="Zane M."/>
            <person name="Rokhsar D."/>
            <person name="Grimwood J."/>
            <person name="Schmutz J."/>
            <person name="Juenger T."/>
        </authorList>
    </citation>
    <scope>NUCLEOTIDE SEQUENCE [LARGE SCALE GENOMIC DNA]</scope>
    <source>
        <strain evidence="3">cv. HAL2</strain>
    </source>
</reference>
<sequence>MASCSGHMLEWVAIVNIDYGPGQISNASPALGLIRSSSCFASGCSRAGPTRPQVISGSARQVDLWSSTRERHSHRQ</sequence>
<keyword evidence="3" id="KW-1185">Reference proteome</keyword>
<feature type="compositionally biased region" description="Polar residues" evidence="1">
    <location>
        <begin position="53"/>
        <end position="67"/>
    </location>
</feature>
<protein>
    <submittedName>
        <fullName evidence="2">Uncharacterized protein</fullName>
    </submittedName>
</protein>
<gene>
    <name evidence="2" type="ORF">GQ55_6G284400</name>
</gene>
<evidence type="ECO:0000313" key="3">
    <source>
        <dbReference type="Proteomes" id="UP000244336"/>
    </source>
</evidence>